<feature type="region of interest" description="Disordered" evidence="1">
    <location>
        <begin position="1"/>
        <end position="22"/>
    </location>
</feature>
<organism evidence="2 3">
    <name type="scientific">Melanomma pulvis-pyrius CBS 109.77</name>
    <dbReference type="NCBI Taxonomy" id="1314802"/>
    <lineage>
        <taxon>Eukaryota</taxon>
        <taxon>Fungi</taxon>
        <taxon>Dikarya</taxon>
        <taxon>Ascomycota</taxon>
        <taxon>Pezizomycotina</taxon>
        <taxon>Dothideomycetes</taxon>
        <taxon>Pleosporomycetidae</taxon>
        <taxon>Pleosporales</taxon>
        <taxon>Melanommataceae</taxon>
        <taxon>Melanomma</taxon>
    </lineage>
</organism>
<dbReference type="AlphaFoldDB" id="A0A6A6WYT6"/>
<accession>A0A6A6WYT6</accession>
<name>A0A6A6WYT6_9PLEO</name>
<keyword evidence="3" id="KW-1185">Reference proteome</keyword>
<dbReference type="InterPro" id="IPR011051">
    <property type="entry name" value="RmlC_Cupin_sf"/>
</dbReference>
<gene>
    <name evidence="2" type="ORF">K505DRAFT_284477</name>
</gene>
<dbReference type="OrthoDB" id="504210at2759"/>
<evidence type="ECO:0008006" key="4">
    <source>
        <dbReference type="Google" id="ProtNLM"/>
    </source>
</evidence>
<dbReference type="CDD" id="cd02208">
    <property type="entry name" value="cupin_RmlC-like"/>
    <property type="match status" value="1"/>
</dbReference>
<reference evidence="2" key="1">
    <citation type="journal article" date="2020" name="Stud. Mycol.">
        <title>101 Dothideomycetes genomes: a test case for predicting lifestyles and emergence of pathogens.</title>
        <authorList>
            <person name="Haridas S."/>
            <person name="Albert R."/>
            <person name="Binder M."/>
            <person name="Bloem J."/>
            <person name="Labutti K."/>
            <person name="Salamov A."/>
            <person name="Andreopoulos B."/>
            <person name="Baker S."/>
            <person name="Barry K."/>
            <person name="Bills G."/>
            <person name="Bluhm B."/>
            <person name="Cannon C."/>
            <person name="Castanera R."/>
            <person name="Culley D."/>
            <person name="Daum C."/>
            <person name="Ezra D."/>
            <person name="Gonzalez J."/>
            <person name="Henrissat B."/>
            <person name="Kuo A."/>
            <person name="Liang C."/>
            <person name="Lipzen A."/>
            <person name="Lutzoni F."/>
            <person name="Magnuson J."/>
            <person name="Mondo S."/>
            <person name="Nolan M."/>
            <person name="Ohm R."/>
            <person name="Pangilinan J."/>
            <person name="Park H.-J."/>
            <person name="Ramirez L."/>
            <person name="Alfaro M."/>
            <person name="Sun H."/>
            <person name="Tritt A."/>
            <person name="Yoshinaga Y."/>
            <person name="Zwiers L.-H."/>
            <person name="Turgeon B."/>
            <person name="Goodwin S."/>
            <person name="Spatafora J."/>
            <person name="Crous P."/>
            <person name="Grigoriev I."/>
        </authorList>
    </citation>
    <scope>NUCLEOTIDE SEQUENCE</scope>
    <source>
        <strain evidence="2">CBS 109.77</strain>
    </source>
</reference>
<evidence type="ECO:0000313" key="2">
    <source>
        <dbReference type="EMBL" id="KAF2789390.1"/>
    </source>
</evidence>
<dbReference type="Gene3D" id="2.60.120.10">
    <property type="entry name" value="Jelly Rolls"/>
    <property type="match status" value="1"/>
</dbReference>
<dbReference type="InterPro" id="IPR014710">
    <property type="entry name" value="RmlC-like_jellyroll"/>
</dbReference>
<evidence type="ECO:0000313" key="3">
    <source>
        <dbReference type="Proteomes" id="UP000799757"/>
    </source>
</evidence>
<proteinExistence type="predicted"/>
<dbReference type="Proteomes" id="UP000799757">
    <property type="component" value="Unassembled WGS sequence"/>
</dbReference>
<sequence length="227" mass="25825">MTLTLTNTTQQADSGASQLSLNDISNKNDQDLRLIYPAASNDYRISVAIIPAGSKWHAGAHWHEDYDEYMRVARGRAKIRLGSEYKIFTPEDGDILIPKLMVHDVMRADVDAKKGEGDDEELWIEERSEPVDGSKELFFRHMFSIMADKEVFGWKMPLQLLLTMMYTDGYLVIVPGPAHWYVTHSLWAVVKFAALSLGLKPFYDEYTPERLKGIAEKLQVEGKAKKV</sequence>
<dbReference type="EMBL" id="MU002141">
    <property type="protein sequence ID" value="KAF2789390.1"/>
    <property type="molecule type" value="Genomic_DNA"/>
</dbReference>
<protein>
    <recommendedName>
        <fullName evidence="4">Cupin 2 conserved barrel domain-containing protein</fullName>
    </recommendedName>
</protein>
<dbReference type="SUPFAM" id="SSF51182">
    <property type="entry name" value="RmlC-like cupins"/>
    <property type="match status" value="1"/>
</dbReference>
<evidence type="ECO:0000256" key="1">
    <source>
        <dbReference type="SAM" id="MobiDB-lite"/>
    </source>
</evidence>